<evidence type="ECO:0000259" key="1">
    <source>
        <dbReference type="Pfam" id="PF03372"/>
    </source>
</evidence>
<keyword evidence="2" id="KW-0255">Endonuclease</keyword>
<organism evidence="2 3">
    <name type="scientific">Fadolivirus FV1/VV64</name>
    <dbReference type="NCBI Taxonomy" id="3070911"/>
    <lineage>
        <taxon>Viruses</taxon>
        <taxon>Varidnaviria</taxon>
        <taxon>Bamfordvirae</taxon>
        <taxon>Nucleocytoviricota</taxon>
        <taxon>Megaviricetes</taxon>
        <taxon>Imitervirales</taxon>
        <taxon>Mimiviridae</taxon>
        <taxon>Klosneuvirinae</taxon>
        <taxon>Fadolivirus</taxon>
        <taxon>Fadolivirus algeromassiliense</taxon>
    </lineage>
</organism>
<dbReference type="PANTHER" id="PTHR12121:SF36">
    <property type="entry name" value="ENDONUCLEASE_EXONUCLEASE_PHOSPHATASE DOMAIN-CONTAINING PROTEIN"/>
    <property type="match status" value="1"/>
</dbReference>
<dbReference type="EMBL" id="MT418680">
    <property type="protein sequence ID" value="QKF94192.1"/>
    <property type="molecule type" value="Genomic_DNA"/>
</dbReference>
<dbReference type="SUPFAM" id="SSF56219">
    <property type="entry name" value="DNase I-like"/>
    <property type="match status" value="1"/>
</dbReference>
<protein>
    <submittedName>
        <fullName evidence="2">Endonuclease/exonuclease/phosphatase</fullName>
    </submittedName>
</protein>
<gene>
    <name evidence="2" type="ORF">Fadolivirus_1_734</name>
</gene>
<dbReference type="GO" id="GO:0000175">
    <property type="term" value="F:3'-5'-RNA exonuclease activity"/>
    <property type="evidence" value="ECO:0007669"/>
    <property type="project" value="TreeGrafter"/>
</dbReference>
<keyword evidence="2" id="KW-0378">Hydrolase</keyword>
<keyword evidence="3" id="KW-1185">Reference proteome</keyword>
<reference evidence="2 3" key="1">
    <citation type="submission" date="2020-04" db="EMBL/GenBank/DDBJ databases">
        <title>Advantages and limits of metagenomic assembly and binning of a giant virus.</title>
        <authorList>
            <person name="Schulz F."/>
            <person name="Andreani J."/>
            <person name="Francis R."/>
            <person name="Boudjemaa H."/>
            <person name="Bou Khalil J.Y."/>
            <person name="Lee J."/>
            <person name="La Scola B."/>
            <person name="Woyke T."/>
        </authorList>
    </citation>
    <scope>NUCLEOTIDE SEQUENCE [LARGE SCALE GENOMIC DNA]</scope>
    <source>
        <strain evidence="2 3">FV1/VV64</strain>
    </source>
</reference>
<name>A0A7D3V5R5_9VIRU</name>
<dbReference type="Proteomes" id="UP001162001">
    <property type="component" value="Segment"/>
</dbReference>
<dbReference type="GO" id="GO:0004519">
    <property type="term" value="F:endonuclease activity"/>
    <property type="evidence" value="ECO:0007669"/>
    <property type="project" value="UniProtKB-KW"/>
</dbReference>
<dbReference type="InterPro" id="IPR005135">
    <property type="entry name" value="Endo/exonuclease/phosphatase"/>
</dbReference>
<accession>A0A7D3V5R5</accession>
<feature type="domain" description="Endonuclease/exonuclease/phosphatase" evidence="1">
    <location>
        <begin position="7"/>
        <end position="267"/>
    </location>
</feature>
<sequence length="276" mass="31453">MTLNVCTYNVLAPCWASPKYYPDSSLPYLDKTKRRLSIINTLKSLALTHDFIALQETQIDEYPYFINALKPFGFAGFNVTHRDDYWKQYITSDPPFAPNGVALLWNTKRVNLLTVERHDLSDDGNRGIIGLFLKDNKTFRVSCIHLDSDTGGRRAKEAKALIEKLPQTNGLVDVILGDFNFNTDSGPYNNIFDGVFNNLLKDIGKEEMTHPFTFAYNGNDNYGIIDHILYRDCVPNNGQVLTFNVWTDGTDMEERINLLLMRNGSDHFVVTGMINY</sequence>
<proteinExistence type="predicted"/>
<dbReference type="InterPro" id="IPR036691">
    <property type="entry name" value="Endo/exonu/phosph_ase_sf"/>
</dbReference>
<dbReference type="Pfam" id="PF03372">
    <property type="entry name" value="Exo_endo_phos"/>
    <property type="match status" value="1"/>
</dbReference>
<dbReference type="Gene3D" id="3.60.10.10">
    <property type="entry name" value="Endonuclease/exonuclease/phosphatase"/>
    <property type="match status" value="1"/>
</dbReference>
<dbReference type="InterPro" id="IPR050410">
    <property type="entry name" value="CCR4/nocturin_mRNA_transcr"/>
</dbReference>
<dbReference type="PANTHER" id="PTHR12121">
    <property type="entry name" value="CARBON CATABOLITE REPRESSOR PROTEIN 4"/>
    <property type="match status" value="1"/>
</dbReference>
<evidence type="ECO:0000313" key="2">
    <source>
        <dbReference type="EMBL" id="QKF94192.1"/>
    </source>
</evidence>
<evidence type="ECO:0000313" key="3">
    <source>
        <dbReference type="Proteomes" id="UP001162001"/>
    </source>
</evidence>
<keyword evidence="2" id="KW-0540">Nuclease</keyword>